<dbReference type="EMBL" id="CM037157">
    <property type="protein sequence ID" value="KAH7848929.1"/>
    <property type="molecule type" value="Genomic_DNA"/>
</dbReference>
<organism evidence="1 2">
    <name type="scientific">Vaccinium darrowii</name>
    <dbReference type="NCBI Taxonomy" id="229202"/>
    <lineage>
        <taxon>Eukaryota</taxon>
        <taxon>Viridiplantae</taxon>
        <taxon>Streptophyta</taxon>
        <taxon>Embryophyta</taxon>
        <taxon>Tracheophyta</taxon>
        <taxon>Spermatophyta</taxon>
        <taxon>Magnoliopsida</taxon>
        <taxon>eudicotyledons</taxon>
        <taxon>Gunneridae</taxon>
        <taxon>Pentapetalae</taxon>
        <taxon>asterids</taxon>
        <taxon>Ericales</taxon>
        <taxon>Ericaceae</taxon>
        <taxon>Vaccinioideae</taxon>
        <taxon>Vaccinieae</taxon>
        <taxon>Vaccinium</taxon>
    </lineage>
</organism>
<gene>
    <name evidence="1" type="ORF">Vadar_010470</name>
</gene>
<name>A0ACB7Y7H5_9ERIC</name>
<evidence type="ECO:0000313" key="2">
    <source>
        <dbReference type="Proteomes" id="UP000828048"/>
    </source>
</evidence>
<proteinExistence type="predicted"/>
<sequence length="141" mass="16099">MSLFVDFLPEDVGASWFRSLFSKYGVVNDSFIPMKRSKSSGCKFGFVRFARRQDAEIAISNLHGVWIENRRLLVKTARFNKKGNDENLKVHFEPARNPNSSQVHTHRAPLSNGLTHNISRSYAQVVKQKHSNAPNQRGKED</sequence>
<evidence type="ECO:0000313" key="1">
    <source>
        <dbReference type="EMBL" id="KAH7848929.1"/>
    </source>
</evidence>
<accession>A0ACB7Y7H5</accession>
<keyword evidence="2" id="KW-1185">Reference proteome</keyword>
<reference evidence="1 2" key="1">
    <citation type="journal article" date="2021" name="Hortic Res">
        <title>High-quality reference genome and annotation aids understanding of berry development for evergreen blueberry (Vaccinium darrowii).</title>
        <authorList>
            <person name="Yu J."/>
            <person name="Hulse-Kemp A.M."/>
            <person name="Babiker E."/>
            <person name="Staton M."/>
        </authorList>
    </citation>
    <scope>NUCLEOTIDE SEQUENCE [LARGE SCALE GENOMIC DNA]</scope>
    <source>
        <strain evidence="2">cv. NJ 8807/NJ 8810</strain>
        <tissue evidence="1">Young leaf</tissue>
    </source>
</reference>
<comment type="caution">
    <text evidence="1">The sequence shown here is derived from an EMBL/GenBank/DDBJ whole genome shotgun (WGS) entry which is preliminary data.</text>
</comment>
<protein>
    <submittedName>
        <fullName evidence="1">Uncharacterized protein</fullName>
    </submittedName>
</protein>
<dbReference type="Proteomes" id="UP000828048">
    <property type="component" value="Chromosome 7"/>
</dbReference>